<keyword evidence="1" id="KW-0472">Membrane</keyword>
<dbReference type="Proteomes" id="UP000193689">
    <property type="component" value="Unassembled WGS sequence"/>
</dbReference>
<dbReference type="RefSeq" id="XP_040717540.1">
    <property type="nucleotide sequence ID" value="XM_040860057.1"/>
</dbReference>
<name>A0A1Y2E5L8_9PEZI</name>
<sequence length="61" mass="6985">MLFAAADQCMAMETLAGTVSLKVNKVAGLVATVMLFLFNFFFAGQMRRHCTRHDYRTFYEL</sequence>
<dbReference type="GeneID" id="63776269"/>
<organism evidence="2 3">
    <name type="scientific">Pseudomassariella vexata</name>
    <dbReference type="NCBI Taxonomy" id="1141098"/>
    <lineage>
        <taxon>Eukaryota</taxon>
        <taxon>Fungi</taxon>
        <taxon>Dikarya</taxon>
        <taxon>Ascomycota</taxon>
        <taxon>Pezizomycotina</taxon>
        <taxon>Sordariomycetes</taxon>
        <taxon>Xylariomycetidae</taxon>
        <taxon>Amphisphaeriales</taxon>
        <taxon>Pseudomassariaceae</taxon>
        <taxon>Pseudomassariella</taxon>
    </lineage>
</organism>
<evidence type="ECO:0000313" key="2">
    <source>
        <dbReference type="EMBL" id="ORY66576.1"/>
    </source>
</evidence>
<feature type="transmembrane region" description="Helical" evidence="1">
    <location>
        <begin position="26"/>
        <end position="43"/>
    </location>
</feature>
<accession>A0A1Y2E5L8</accession>
<keyword evidence="3" id="KW-1185">Reference proteome</keyword>
<evidence type="ECO:0000313" key="3">
    <source>
        <dbReference type="Proteomes" id="UP000193689"/>
    </source>
</evidence>
<keyword evidence="1" id="KW-0812">Transmembrane</keyword>
<reference evidence="2 3" key="1">
    <citation type="submission" date="2016-07" db="EMBL/GenBank/DDBJ databases">
        <title>Pervasive Adenine N6-methylation of Active Genes in Fungi.</title>
        <authorList>
            <consortium name="DOE Joint Genome Institute"/>
            <person name="Mondo S.J."/>
            <person name="Dannebaum R.O."/>
            <person name="Kuo R.C."/>
            <person name="Labutti K."/>
            <person name="Haridas S."/>
            <person name="Kuo A."/>
            <person name="Salamov A."/>
            <person name="Ahrendt S.R."/>
            <person name="Lipzen A."/>
            <person name="Sullivan W."/>
            <person name="Andreopoulos W.B."/>
            <person name="Clum A."/>
            <person name="Lindquist E."/>
            <person name="Daum C."/>
            <person name="Ramamoorthy G.K."/>
            <person name="Gryganskyi A."/>
            <person name="Culley D."/>
            <person name="Magnuson J.K."/>
            <person name="James T.Y."/>
            <person name="O'Malley M.A."/>
            <person name="Stajich J.E."/>
            <person name="Spatafora J.W."/>
            <person name="Visel A."/>
            <person name="Grigoriev I.V."/>
        </authorList>
    </citation>
    <scope>NUCLEOTIDE SEQUENCE [LARGE SCALE GENOMIC DNA]</scope>
    <source>
        <strain evidence="2 3">CBS 129021</strain>
    </source>
</reference>
<dbReference type="AlphaFoldDB" id="A0A1Y2E5L8"/>
<gene>
    <name evidence="2" type="ORF">BCR38DRAFT_430726</name>
</gene>
<dbReference type="EMBL" id="MCFJ01000005">
    <property type="protein sequence ID" value="ORY66576.1"/>
    <property type="molecule type" value="Genomic_DNA"/>
</dbReference>
<evidence type="ECO:0000256" key="1">
    <source>
        <dbReference type="SAM" id="Phobius"/>
    </source>
</evidence>
<keyword evidence="1" id="KW-1133">Transmembrane helix</keyword>
<proteinExistence type="predicted"/>
<protein>
    <submittedName>
        <fullName evidence="2">Uncharacterized protein</fullName>
    </submittedName>
</protein>
<comment type="caution">
    <text evidence="2">The sequence shown here is derived from an EMBL/GenBank/DDBJ whole genome shotgun (WGS) entry which is preliminary data.</text>
</comment>
<dbReference type="InParanoid" id="A0A1Y2E5L8"/>